<dbReference type="Pfam" id="PF13377">
    <property type="entry name" value="Peripla_BP_3"/>
    <property type="match status" value="1"/>
</dbReference>
<keyword evidence="2" id="KW-0238">DNA-binding</keyword>
<evidence type="ECO:0000313" key="6">
    <source>
        <dbReference type="Proteomes" id="UP000237673"/>
    </source>
</evidence>
<dbReference type="InterPro" id="IPR028082">
    <property type="entry name" value="Peripla_BP_I"/>
</dbReference>
<dbReference type="InterPro" id="IPR000843">
    <property type="entry name" value="HTH_LacI"/>
</dbReference>
<dbReference type="PROSITE" id="PS00356">
    <property type="entry name" value="HTH_LACI_1"/>
    <property type="match status" value="1"/>
</dbReference>
<dbReference type="GeneID" id="84630553"/>
<dbReference type="Proteomes" id="UP000237673">
    <property type="component" value="Chromosome"/>
</dbReference>
<dbReference type="PANTHER" id="PTHR30146:SF67">
    <property type="entry name" value="HTH-TYPE TRANSCRIPTIONAL REGULATOR ASCG"/>
    <property type="match status" value="1"/>
</dbReference>
<evidence type="ECO:0000259" key="4">
    <source>
        <dbReference type="PROSITE" id="PS50932"/>
    </source>
</evidence>
<dbReference type="SMART" id="SM00354">
    <property type="entry name" value="HTH_LACI"/>
    <property type="match status" value="1"/>
</dbReference>
<dbReference type="CDD" id="cd01392">
    <property type="entry name" value="HTH_LacI"/>
    <property type="match status" value="1"/>
</dbReference>
<evidence type="ECO:0000256" key="1">
    <source>
        <dbReference type="ARBA" id="ARBA00023015"/>
    </source>
</evidence>
<protein>
    <submittedName>
        <fullName evidence="5">LacI family transcriptional regulator</fullName>
    </submittedName>
</protein>
<name>A0ABM6RZJ4_9GAMM</name>
<dbReference type="Gene3D" id="1.10.260.40">
    <property type="entry name" value="lambda repressor-like DNA-binding domains"/>
    <property type="match status" value="1"/>
</dbReference>
<gene>
    <name evidence="5" type="ORF">C2E16_05195</name>
</gene>
<proteinExistence type="predicted"/>
<keyword evidence="6" id="KW-1185">Reference proteome</keyword>
<keyword evidence="1" id="KW-0805">Transcription regulation</keyword>
<accession>A0ABM6RZJ4</accession>
<organism evidence="5 6">
    <name type="scientific">Mixta calida</name>
    <dbReference type="NCBI Taxonomy" id="665913"/>
    <lineage>
        <taxon>Bacteria</taxon>
        <taxon>Pseudomonadati</taxon>
        <taxon>Pseudomonadota</taxon>
        <taxon>Gammaproteobacteria</taxon>
        <taxon>Enterobacterales</taxon>
        <taxon>Erwiniaceae</taxon>
        <taxon>Mixta</taxon>
    </lineage>
</organism>
<dbReference type="Gene3D" id="3.40.50.2300">
    <property type="match status" value="2"/>
</dbReference>
<keyword evidence="3" id="KW-0804">Transcription</keyword>
<evidence type="ECO:0000256" key="3">
    <source>
        <dbReference type="ARBA" id="ARBA00023163"/>
    </source>
</evidence>
<dbReference type="InterPro" id="IPR046335">
    <property type="entry name" value="LacI/GalR-like_sensor"/>
</dbReference>
<reference evidence="5 6" key="1">
    <citation type="submission" date="2018-01" db="EMBL/GenBank/DDBJ databases">
        <title>Complete and assembled Genome of Pantoea calida DSM22759T.</title>
        <authorList>
            <person name="Stevens M.J.A."/>
            <person name="Zurfluh K."/>
            <person name="Stephan R."/>
        </authorList>
    </citation>
    <scope>NUCLEOTIDE SEQUENCE [LARGE SCALE GENOMIC DNA]</scope>
    <source>
        <strain evidence="5 6">DSM 22759</strain>
    </source>
</reference>
<dbReference type="SUPFAM" id="SSF47413">
    <property type="entry name" value="lambda repressor-like DNA-binding domains"/>
    <property type="match status" value="1"/>
</dbReference>
<dbReference type="InterPro" id="IPR010982">
    <property type="entry name" value="Lambda_DNA-bd_dom_sf"/>
</dbReference>
<dbReference type="Pfam" id="PF00356">
    <property type="entry name" value="LacI"/>
    <property type="match status" value="1"/>
</dbReference>
<sequence length="336" mass="36690">MVTMLDVARCAGVSKSTVSRVLNGKDVVREEVKALVYKAIEETGYRPNLLAQQLATKKSSMIGLVMTNAVYNGPFFSTLVYNAAKFCEAHNHRLIFADGKQSAEEEMNAIDFLVRMKCAGVMVYARHIPAPQLAKIISESPVPIMALNQRLSALPDNAVFIDHYRGSEIMMDYLQAQGHRRIAYIRGNMLSPSNTARQQAWQDKLNALGVKDTDALLAQGDWSMESGYRAAQALFAQGRTFSAILAANDDMALGAIKALKDQGLAVPEDVSVAGFDNAKVGRFVSPALTTLDIPIEHMIQNAVERILSIKNDPARAALCGTLVVRESVGQRCLSED</sequence>
<feature type="domain" description="HTH lacI-type" evidence="4">
    <location>
        <begin position="2"/>
        <end position="56"/>
    </location>
</feature>
<dbReference type="PRINTS" id="PR00036">
    <property type="entry name" value="HTHLACI"/>
</dbReference>
<evidence type="ECO:0000313" key="5">
    <source>
        <dbReference type="EMBL" id="AUY24362.1"/>
    </source>
</evidence>
<dbReference type="SUPFAM" id="SSF53822">
    <property type="entry name" value="Periplasmic binding protein-like I"/>
    <property type="match status" value="1"/>
</dbReference>
<dbReference type="RefSeq" id="WP_084970314.1">
    <property type="nucleotide sequence ID" value="NZ_CP026378.1"/>
</dbReference>
<dbReference type="PROSITE" id="PS50932">
    <property type="entry name" value="HTH_LACI_2"/>
    <property type="match status" value="1"/>
</dbReference>
<evidence type="ECO:0000256" key="2">
    <source>
        <dbReference type="ARBA" id="ARBA00023125"/>
    </source>
</evidence>
<dbReference type="PANTHER" id="PTHR30146">
    <property type="entry name" value="LACI-RELATED TRANSCRIPTIONAL REPRESSOR"/>
    <property type="match status" value="1"/>
</dbReference>
<dbReference type="EMBL" id="CP026378">
    <property type="protein sequence ID" value="AUY24362.1"/>
    <property type="molecule type" value="Genomic_DNA"/>
</dbReference>